<dbReference type="Proteomes" id="UP000676194">
    <property type="component" value="Chromosome"/>
</dbReference>
<dbReference type="EMBL" id="CP074694">
    <property type="protein sequence ID" value="QVL33400.1"/>
    <property type="molecule type" value="Genomic_DNA"/>
</dbReference>
<feature type="domain" description="Glycosyltransferase RgtA/B/C/D-like" evidence="9">
    <location>
        <begin position="77"/>
        <end position="221"/>
    </location>
</feature>
<dbReference type="GO" id="GO:0005886">
    <property type="term" value="C:plasma membrane"/>
    <property type="evidence" value="ECO:0007669"/>
    <property type="project" value="UniProtKB-SubCell"/>
</dbReference>
<sequence length="514" mass="58110">MRMLFAGLPSRENSPARIICEIAILLPLCLIIYATDLNGSDLWASHEARAAMDAQSLLESQDYLLPQLFDGSLELQKPPGYYWLVAGLATLRGHDVDEIDVRLPAALSATFTVLLVHVFVRRLLPRRPAFGIAIILMTSIHWIALARTGRIDMVLTGVVTMALILGTWSPVSRVGMFAKSLLLLFSLASALFLKGLIGWLMILGAWSVLCIAKSRRWNSRFDLLCSPTLVATVLLGFGSLILVIPWFYLANRHTNGELFESLIVYHHFHRAFGGSELASHPVWFYIPRLAFDFLPWSPFLLVSVVAVLRRRELRINLQEQPGLGGLYWFSLVAFCVIFFGLSFSRFKRADYLLPAYPWLAIFTGVLWNAMQSRHSSSVQRMTQILFLLVSLGTTIGVRISQQRDALPYEIHAFSVAVRQEQPKPSPILLFRLEAHQLSWQLGKPLKTVIEWHDLRTLLGDNANFLIREEALAECQEELKEFRLKILLRSVDFLQSAGKAHRAYVFLKAEKSNAP</sequence>
<dbReference type="GO" id="GO:0009103">
    <property type="term" value="P:lipopolysaccharide biosynthetic process"/>
    <property type="evidence" value="ECO:0007669"/>
    <property type="project" value="UniProtKB-ARBA"/>
</dbReference>
<protein>
    <submittedName>
        <fullName evidence="10">Glycosyltransferase family 39 protein</fullName>
        <ecNumber evidence="10">2.4.-.-</ecNumber>
    </submittedName>
</protein>
<proteinExistence type="predicted"/>
<name>A0A8E6EVY7_9BACT</name>
<comment type="subcellular location">
    <subcellularLocation>
        <location evidence="1">Cell membrane</location>
        <topology evidence="1">Multi-pass membrane protein</topology>
    </subcellularLocation>
</comment>
<keyword evidence="5 8" id="KW-0812">Transmembrane</keyword>
<evidence type="ECO:0000256" key="3">
    <source>
        <dbReference type="ARBA" id="ARBA00022676"/>
    </source>
</evidence>
<dbReference type="KEGG" id="tsph:KIH39_05665"/>
<evidence type="ECO:0000256" key="7">
    <source>
        <dbReference type="ARBA" id="ARBA00023136"/>
    </source>
</evidence>
<accession>A0A8E6EVY7</accession>
<evidence type="ECO:0000256" key="5">
    <source>
        <dbReference type="ARBA" id="ARBA00022692"/>
    </source>
</evidence>
<dbReference type="InterPro" id="IPR038731">
    <property type="entry name" value="RgtA/B/C-like"/>
</dbReference>
<evidence type="ECO:0000256" key="6">
    <source>
        <dbReference type="ARBA" id="ARBA00022989"/>
    </source>
</evidence>
<evidence type="ECO:0000313" key="10">
    <source>
        <dbReference type="EMBL" id="QVL33400.1"/>
    </source>
</evidence>
<dbReference type="AlphaFoldDB" id="A0A8E6EVY7"/>
<feature type="transmembrane region" description="Helical" evidence="8">
    <location>
        <begin position="181"/>
        <end position="209"/>
    </location>
</feature>
<evidence type="ECO:0000256" key="8">
    <source>
        <dbReference type="SAM" id="Phobius"/>
    </source>
</evidence>
<dbReference type="RefSeq" id="WP_213498289.1">
    <property type="nucleotide sequence ID" value="NZ_CP074694.1"/>
</dbReference>
<keyword evidence="3 10" id="KW-0328">Glycosyltransferase</keyword>
<evidence type="ECO:0000256" key="2">
    <source>
        <dbReference type="ARBA" id="ARBA00022475"/>
    </source>
</evidence>
<dbReference type="Pfam" id="PF13231">
    <property type="entry name" value="PMT_2"/>
    <property type="match status" value="1"/>
</dbReference>
<organism evidence="10 11">
    <name type="scientific">Telmatocola sphagniphila</name>
    <dbReference type="NCBI Taxonomy" id="1123043"/>
    <lineage>
        <taxon>Bacteria</taxon>
        <taxon>Pseudomonadati</taxon>
        <taxon>Planctomycetota</taxon>
        <taxon>Planctomycetia</taxon>
        <taxon>Gemmatales</taxon>
        <taxon>Gemmataceae</taxon>
    </lineage>
</organism>
<keyword evidence="11" id="KW-1185">Reference proteome</keyword>
<reference evidence="10" key="1">
    <citation type="submission" date="2021-05" db="EMBL/GenBank/DDBJ databases">
        <title>Complete genome sequence of the cellulolytic planctomycete Telmatocola sphagniphila SP2T and characterization of the first cellulase from planctomycetes.</title>
        <authorList>
            <person name="Rakitin A.L."/>
            <person name="Beletsky A.V."/>
            <person name="Naumoff D.G."/>
            <person name="Kulichevskaya I.S."/>
            <person name="Mardanov A.V."/>
            <person name="Ravin N.V."/>
            <person name="Dedysh S.N."/>
        </authorList>
    </citation>
    <scope>NUCLEOTIDE SEQUENCE</scope>
    <source>
        <strain evidence="10">SP2T</strain>
    </source>
</reference>
<evidence type="ECO:0000313" key="11">
    <source>
        <dbReference type="Proteomes" id="UP000676194"/>
    </source>
</evidence>
<evidence type="ECO:0000259" key="9">
    <source>
        <dbReference type="Pfam" id="PF13231"/>
    </source>
</evidence>
<dbReference type="PANTHER" id="PTHR33908:SF11">
    <property type="entry name" value="MEMBRANE PROTEIN"/>
    <property type="match status" value="1"/>
</dbReference>
<feature type="transmembrane region" description="Helical" evidence="8">
    <location>
        <begin position="229"/>
        <end position="249"/>
    </location>
</feature>
<keyword evidence="2" id="KW-1003">Cell membrane</keyword>
<dbReference type="PANTHER" id="PTHR33908">
    <property type="entry name" value="MANNOSYLTRANSFERASE YKCB-RELATED"/>
    <property type="match status" value="1"/>
</dbReference>
<feature type="transmembrane region" description="Helical" evidence="8">
    <location>
        <begin position="151"/>
        <end position="169"/>
    </location>
</feature>
<dbReference type="EC" id="2.4.-.-" evidence="10"/>
<evidence type="ECO:0000256" key="1">
    <source>
        <dbReference type="ARBA" id="ARBA00004651"/>
    </source>
</evidence>
<gene>
    <name evidence="10" type="ORF">KIH39_05665</name>
</gene>
<feature type="transmembrane region" description="Helical" evidence="8">
    <location>
        <begin position="289"/>
        <end position="306"/>
    </location>
</feature>
<keyword evidence="7 8" id="KW-0472">Membrane</keyword>
<evidence type="ECO:0000256" key="4">
    <source>
        <dbReference type="ARBA" id="ARBA00022679"/>
    </source>
</evidence>
<feature type="transmembrane region" description="Helical" evidence="8">
    <location>
        <begin position="351"/>
        <end position="369"/>
    </location>
</feature>
<dbReference type="InterPro" id="IPR050297">
    <property type="entry name" value="LipidA_mod_glycosyltrf_83"/>
</dbReference>
<keyword evidence="6 8" id="KW-1133">Transmembrane helix</keyword>
<dbReference type="GO" id="GO:0016763">
    <property type="term" value="F:pentosyltransferase activity"/>
    <property type="evidence" value="ECO:0007669"/>
    <property type="project" value="TreeGrafter"/>
</dbReference>
<keyword evidence="4 10" id="KW-0808">Transferase</keyword>
<feature type="transmembrane region" description="Helical" evidence="8">
    <location>
        <begin position="127"/>
        <end position="145"/>
    </location>
</feature>
<feature type="transmembrane region" description="Helical" evidence="8">
    <location>
        <begin position="326"/>
        <end position="344"/>
    </location>
</feature>